<proteinExistence type="predicted"/>
<evidence type="ECO:0000259" key="2">
    <source>
        <dbReference type="Pfam" id="PF11887"/>
    </source>
</evidence>
<dbReference type="Proteomes" id="UP000092668">
    <property type="component" value="Unassembled WGS sequence"/>
</dbReference>
<accession>A0A1B8SET4</accession>
<protein>
    <submittedName>
        <fullName evidence="3">Mammalian cell entry protein</fullName>
    </submittedName>
</protein>
<dbReference type="InterPro" id="IPR052336">
    <property type="entry name" value="MlaD_Phospholipid_Transporter"/>
</dbReference>
<keyword evidence="4" id="KW-1185">Reference proteome</keyword>
<feature type="domain" description="Mce/MlaD" evidence="1">
    <location>
        <begin position="44"/>
        <end position="119"/>
    </location>
</feature>
<name>A0A1B8SET4_9MYCO</name>
<feature type="domain" description="Mammalian cell entry C-terminal" evidence="2">
    <location>
        <begin position="163"/>
        <end position="294"/>
    </location>
</feature>
<dbReference type="PROSITE" id="PS51257">
    <property type="entry name" value="PROKAR_LIPOPROTEIN"/>
    <property type="match status" value="1"/>
</dbReference>
<comment type="caution">
    <text evidence="3">The sequence shown here is derived from an EMBL/GenBank/DDBJ whole genome shotgun (WGS) entry which is preliminary data.</text>
</comment>
<dbReference type="AlphaFoldDB" id="A0A1B8SET4"/>
<dbReference type="NCBIfam" id="TIGR00996">
    <property type="entry name" value="Mtu_fam_mce"/>
    <property type="match status" value="1"/>
</dbReference>
<dbReference type="OrthoDB" id="9774928at2"/>
<dbReference type="GO" id="GO:0005576">
    <property type="term" value="C:extracellular region"/>
    <property type="evidence" value="ECO:0007669"/>
    <property type="project" value="TreeGrafter"/>
</dbReference>
<dbReference type="Pfam" id="PF11887">
    <property type="entry name" value="Mce4_CUP1"/>
    <property type="match status" value="1"/>
</dbReference>
<evidence type="ECO:0000313" key="3">
    <source>
        <dbReference type="EMBL" id="OBY31257.1"/>
    </source>
</evidence>
<dbReference type="InterPro" id="IPR003399">
    <property type="entry name" value="Mce/MlaD"/>
</dbReference>
<reference evidence="3 4" key="1">
    <citation type="submission" date="2015-06" db="EMBL/GenBank/DDBJ databases">
        <title>Genome sequence of Mycobacterium kumamotonense strain Roo.</title>
        <authorList>
            <person name="Greninger A.L."/>
            <person name="Cunningham G."/>
            <person name="Miller S."/>
        </authorList>
    </citation>
    <scope>NUCLEOTIDE SEQUENCE [LARGE SCALE GENOMIC DNA]</scope>
    <source>
        <strain evidence="3 4">Roo</strain>
    </source>
</reference>
<dbReference type="InterPro" id="IPR024516">
    <property type="entry name" value="Mce_C"/>
</dbReference>
<dbReference type="PATRIC" id="fig|354243.3.peg.2692"/>
<dbReference type="InterPro" id="IPR005693">
    <property type="entry name" value="Mce"/>
</dbReference>
<dbReference type="STRING" id="354243.BST28_19970"/>
<gene>
    <name evidence="3" type="ORF">ACT18_13010</name>
</gene>
<evidence type="ECO:0000313" key="4">
    <source>
        <dbReference type="Proteomes" id="UP000092668"/>
    </source>
</evidence>
<dbReference type="EMBL" id="LFOE01000018">
    <property type="protein sequence ID" value="OBY31257.1"/>
    <property type="molecule type" value="Genomic_DNA"/>
</dbReference>
<sequence length="384" mass="41371">MRPASRGGLAIVLATLLMATLSGCGWRGLNTLPMPGTEGRGPGSYTVYAQLPDVNNLQPNSRVRVGDVTVGTVTRIERQDWHALLTIRLNGDVQLPANATAGLGQTSLLGSLHIELAPPRNEAPQGRLRDGGLIPLASAAGYPTTDQTLAAVSTFLNGGGIRHVEEITKAFATAVNGREQDLRSLIARLDTFMSDTNKQTDDIIGATDNLNNLVDKFATQKDVVDTALRTIPDALTVLKDEREKLTELADQLGKFGESWSNSIGRTRESLVAELNDLAPVAESLANAGPALLRALHLFPSYPFFLDTVPNFFRGDAANLTAIIDLTLSRLDASFFTGTKWECDLTELELQWGRTIGQFPSPCLNGGYFNQGNPLTVPYRTDQGA</sequence>
<dbReference type="Pfam" id="PF02470">
    <property type="entry name" value="MlaD"/>
    <property type="match status" value="1"/>
</dbReference>
<dbReference type="RefSeq" id="WP_065288398.1">
    <property type="nucleotide sequence ID" value="NZ_LFOE01000018.1"/>
</dbReference>
<organism evidence="3 4">
    <name type="scientific">Mycolicibacter kumamotonensis</name>
    <dbReference type="NCBI Taxonomy" id="354243"/>
    <lineage>
        <taxon>Bacteria</taxon>
        <taxon>Bacillati</taxon>
        <taxon>Actinomycetota</taxon>
        <taxon>Actinomycetes</taxon>
        <taxon>Mycobacteriales</taxon>
        <taxon>Mycobacteriaceae</taxon>
        <taxon>Mycolicibacter</taxon>
    </lineage>
</organism>
<evidence type="ECO:0000259" key="1">
    <source>
        <dbReference type="Pfam" id="PF02470"/>
    </source>
</evidence>
<dbReference type="PANTHER" id="PTHR33371">
    <property type="entry name" value="INTERMEMBRANE PHOSPHOLIPID TRANSPORT SYSTEM BINDING PROTEIN MLAD-RELATED"/>
    <property type="match status" value="1"/>
</dbReference>
<dbReference type="PANTHER" id="PTHR33371:SF15">
    <property type="entry name" value="LIPOPROTEIN LPRN"/>
    <property type="match status" value="1"/>
</dbReference>